<dbReference type="AlphaFoldDB" id="A0A371IH05"/>
<accession>A0A371IH05</accession>
<dbReference type="Proteomes" id="UP000257109">
    <property type="component" value="Unassembled WGS sequence"/>
</dbReference>
<evidence type="ECO:0000256" key="1">
    <source>
        <dbReference type="SAM" id="MobiDB-lite"/>
    </source>
</evidence>
<feature type="non-terminal residue" evidence="2">
    <location>
        <position position="1"/>
    </location>
</feature>
<sequence length="112" mass="12397">MPNITYVMIPTFEDYAAANPINPSSVQVPHSSSQSISALGSLMAIAKDSPECVGSPNQSPISDLHFLDREKHQCNTVHHGNEGKRERRNGYNESVLRVNSKDPKKVHNMNLN</sequence>
<feature type="region of interest" description="Disordered" evidence="1">
    <location>
        <begin position="76"/>
        <end position="112"/>
    </location>
</feature>
<evidence type="ECO:0000313" key="2">
    <source>
        <dbReference type="EMBL" id="RDY14300.1"/>
    </source>
</evidence>
<organism evidence="2 3">
    <name type="scientific">Mucuna pruriens</name>
    <name type="common">Velvet bean</name>
    <name type="synonym">Dolichos pruriens</name>
    <dbReference type="NCBI Taxonomy" id="157652"/>
    <lineage>
        <taxon>Eukaryota</taxon>
        <taxon>Viridiplantae</taxon>
        <taxon>Streptophyta</taxon>
        <taxon>Embryophyta</taxon>
        <taxon>Tracheophyta</taxon>
        <taxon>Spermatophyta</taxon>
        <taxon>Magnoliopsida</taxon>
        <taxon>eudicotyledons</taxon>
        <taxon>Gunneridae</taxon>
        <taxon>Pentapetalae</taxon>
        <taxon>rosids</taxon>
        <taxon>fabids</taxon>
        <taxon>Fabales</taxon>
        <taxon>Fabaceae</taxon>
        <taxon>Papilionoideae</taxon>
        <taxon>50 kb inversion clade</taxon>
        <taxon>NPAAA clade</taxon>
        <taxon>indigoferoid/millettioid clade</taxon>
        <taxon>Phaseoleae</taxon>
        <taxon>Mucuna</taxon>
    </lineage>
</organism>
<dbReference type="EMBL" id="QJKJ01000096">
    <property type="protein sequence ID" value="RDY14300.1"/>
    <property type="molecule type" value="Genomic_DNA"/>
</dbReference>
<name>A0A371IH05_MUCPR</name>
<keyword evidence="3" id="KW-1185">Reference proteome</keyword>
<reference evidence="2" key="1">
    <citation type="submission" date="2018-05" db="EMBL/GenBank/DDBJ databases">
        <title>Draft genome of Mucuna pruriens seed.</title>
        <authorList>
            <person name="Nnadi N.E."/>
            <person name="Vos R."/>
            <person name="Hasami M.H."/>
            <person name="Devisetty U.K."/>
            <person name="Aguiy J.C."/>
        </authorList>
    </citation>
    <scope>NUCLEOTIDE SEQUENCE [LARGE SCALE GENOMIC DNA]</scope>
    <source>
        <strain evidence="2">JCA_2017</strain>
    </source>
</reference>
<evidence type="ECO:0000313" key="3">
    <source>
        <dbReference type="Proteomes" id="UP000257109"/>
    </source>
</evidence>
<feature type="compositionally biased region" description="Basic and acidic residues" evidence="1">
    <location>
        <begin position="76"/>
        <end position="90"/>
    </location>
</feature>
<proteinExistence type="predicted"/>
<gene>
    <name evidence="2" type="ORF">CR513_00651</name>
</gene>
<protein>
    <submittedName>
        <fullName evidence="2">Uncharacterized protein</fullName>
    </submittedName>
</protein>
<comment type="caution">
    <text evidence="2">The sequence shown here is derived from an EMBL/GenBank/DDBJ whole genome shotgun (WGS) entry which is preliminary data.</text>
</comment>